<gene>
    <name evidence="2" type="ORF">CF168_16745</name>
</gene>
<reference evidence="2 3" key="1">
    <citation type="submission" date="2017-07" db="EMBL/GenBank/DDBJ databases">
        <title>Phenotypical and genomic characterization of a clinical isolate of Shewanella bicestrii sp. nov. producing an extended-spectrum beta-lactamase and a new oxacillinase variant.</title>
        <authorList>
            <person name="Jousset A.B."/>
            <person name="Bonnin R.A."/>
            <person name="Girlich D."/>
            <person name="Dabos L."/>
            <person name="Potron A."/>
            <person name="Dortet L."/>
            <person name="Glaser P."/>
            <person name="Naas T."/>
        </authorList>
    </citation>
    <scope>NUCLEOTIDE SEQUENCE [LARGE SCALE GENOMIC DNA]</scope>
    <source>
        <strain evidence="2 3">JAB-1</strain>
    </source>
</reference>
<feature type="domain" description="Cupin type-2" evidence="1">
    <location>
        <begin position="42"/>
        <end position="103"/>
    </location>
</feature>
<dbReference type="Pfam" id="PF07883">
    <property type="entry name" value="Cupin_2"/>
    <property type="match status" value="1"/>
</dbReference>
<organism evidence="2 3">
    <name type="scientific">Shewanella bicestrii</name>
    <dbReference type="NCBI Taxonomy" id="2018305"/>
    <lineage>
        <taxon>Bacteria</taxon>
        <taxon>Pseudomonadati</taxon>
        <taxon>Pseudomonadota</taxon>
        <taxon>Gammaproteobacteria</taxon>
        <taxon>Alteromonadales</taxon>
        <taxon>Shewanellaceae</taxon>
        <taxon>Shewanella</taxon>
    </lineage>
</organism>
<dbReference type="AlphaFoldDB" id="A0A220UQ83"/>
<dbReference type="InterPro" id="IPR011051">
    <property type="entry name" value="RmlC_Cupin_sf"/>
</dbReference>
<protein>
    <submittedName>
        <fullName evidence="2">Cupin</fullName>
    </submittedName>
</protein>
<keyword evidence="3" id="KW-1185">Reference proteome</keyword>
<dbReference type="RefSeq" id="WP_089068406.1">
    <property type="nucleotide sequence ID" value="NZ_CP022358.1"/>
</dbReference>
<dbReference type="CDD" id="cd06981">
    <property type="entry name" value="cupin_reut_a1446"/>
    <property type="match status" value="1"/>
</dbReference>
<dbReference type="InterPro" id="IPR014710">
    <property type="entry name" value="RmlC-like_jellyroll"/>
</dbReference>
<dbReference type="EMBL" id="CP022358">
    <property type="protein sequence ID" value="ASK70367.1"/>
    <property type="molecule type" value="Genomic_DNA"/>
</dbReference>
<dbReference type="InterPro" id="IPR013096">
    <property type="entry name" value="Cupin_2"/>
</dbReference>
<evidence type="ECO:0000313" key="2">
    <source>
        <dbReference type="EMBL" id="ASK70367.1"/>
    </source>
</evidence>
<evidence type="ECO:0000259" key="1">
    <source>
        <dbReference type="Pfam" id="PF07883"/>
    </source>
</evidence>
<dbReference type="SUPFAM" id="SSF51182">
    <property type="entry name" value="RmlC-like cupins"/>
    <property type="match status" value="1"/>
</dbReference>
<dbReference type="Proteomes" id="UP000198367">
    <property type="component" value="Chromosome"/>
</dbReference>
<dbReference type="Gene3D" id="2.60.120.10">
    <property type="entry name" value="Jelly Rolls"/>
    <property type="match status" value="1"/>
</dbReference>
<evidence type="ECO:0000313" key="3">
    <source>
        <dbReference type="Proteomes" id="UP000198367"/>
    </source>
</evidence>
<sequence>MLQNFYQSLPDDLSQEVFETLASNGKVKIERIISQGHSTPVEEWYDQSQYEWVMLLKGEAQLEFEDAQLVTLKPGDYLTLAPHQKHRVASTSSEGETLWLAVFYDAETV</sequence>
<name>A0A220UQ83_9GAMM</name>
<dbReference type="KEGG" id="sbj:CF168_16745"/>
<accession>A0A220UQ83</accession>
<proteinExistence type="predicted"/>